<accession>A0A1C1A4H2</accession>
<feature type="transmembrane region" description="Helical" evidence="8">
    <location>
        <begin position="15"/>
        <end position="34"/>
    </location>
</feature>
<feature type="transmembrane region" description="Helical" evidence="8">
    <location>
        <begin position="116"/>
        <end position="139"/>
    </location>
</feature>
<feature type="transmembrane region" description="Helical" evidence="8">
    <location>
        <begin position="188"/>
        <end position="211"/>
    </location>
</feature>
<dbReference type="Pfam" id="PF03845">
    <property type="entry name" value="Spore_permease"/>
    <property type="match status" value="1"/>
</dbReference>
<dbReference type="NCBIfam" id="TIGR00912">
    <property type="entry name" value="2A0309"/>
    <property type="match status" value="1"/>
</dbReference>
<evidence type="ECO:0000256" key="4">
    <source>
        <dbReference type="ARBA" id="ARBA00022544"/>
    </source>
</evidence>
<protein>
    <submittedName>
        <fullName evidence="9">Uncharacterized protein</fullName>
    </submittedName>
</protein>
<dbReference type="GO" id="GO:0016020">
    <property type="term" value="C:membrane"/>
    <property type="evidence" value="ECO:0007669"/>
    <property type="project" value="UniProtKB-SubCell"/>
</dbReference>
<dbReference type="AlphaFoldDB" id="A0A1C1A4H2"/>
<dbReference type="PANTHER" id="PTHR34975:SF2">
    <property type="entry name" value="SPORE GERMINATION PROTEIN A2"/>
    <property type="match status" value="1"/>
</dbReference>
<keyword evidence="5 8" id="KW-0812">Transmembrane</keyword>
<evidence type="ECO:0000313" key="10">
    <source>
        <dbReference type="Proteomes" id="UP000093309"/>
    </source>
</evidence>
<feature type="transmembrane region" description="Helical" evidence="8">
    <location>
        <begin position="303"/>
        <end position="325"/>
    </location>
</feature>
<feature type="transmembrane region" description="Helical" evidence="8">
    <location>
        <begin position="92"/>
        <end position="109"/>
    </location>
</feature>
<keyword evidence="6 8" id="KW-1133">Transmembrane helix</keyword>
<proteinExistence type="inferred from homology"/>
<evidence type="ECO:0000256" key="5">
    <source>
        <dbReference type="ARBA" id="ARBA00022692"/>
    </source>
</evidence>
<sequence length="332" mass="38314">MTFQRELVEHVGQDAWIVVCFSSLTFFLVIWMMYRVLNKAQHDIMFINQAYFGKWAGNLLNLLLLGYLLLVGGNICRTFIQIVQVWLFPDLHTWILCVILLLAACYAVFGGLRTVIGVCFFSMLQYMLLPIYFFIASYFHFSYFLPVMDHSVSEMVKAMSQMTFSFLGVEVILICYPWFKNPKKSERWVYWANGVVTLFYLSEIITSLAFFSKNQLINIQWPSLAQFQFVQLPYIERFEGFGVASQLMRALPILCLCLWSAGRISKVVTSIRPSRTVPFFAALLAIFVCLLPESVAIKYAHHWIYIAGTGIVYVYLPILFVLSLFSKKVKPA</sequence>
<comment type="subcellular location">
    <subcellularLocation>
        <location evidence="1">Membrane</location>
        <topology evidence="1">Multi-pass membrane protein</topology>
    </subcellularLocation>
</comment>
<dbReference type="STRING" id="512399.A8709_15360"/>
<feature type="transmembrane region" description="Helical" evidence="8">
    <location>
        <begin position="277"/>
        <end position="297"/>
    </location>
</feature>
<dbReference type="Proteomes" id="UP000093309">
    <property type="component" value="Unassembled WGS sequence"/>
</dbReference>
<evidence type="ECO:0000256" key="6">
    <source>
        <dbReference type="ARBA" id="ARBA00022989"/>
    </source>
</evidence>
<evidence type="ECO:0000313" key="9">
    <source>
        <dbReference type="EMBL" id="OCT15454.1"/>
    </source>
</evidence>
<dbReference type="GO" id="GO:0009847">
    <property type="term" value="P:spore germination"/>
    <property type="evidence" value="ECO:0007669"/>
    <property type="project" value="InterPro"/>
</dbReference>
<evidence type="ECO:0000256" key="3">
    <source>
        <dbReference type="ARBA" id="ARBA00022448"/>
    </source>
</evidence>
<keyword evidence="7 8" id="KW-0472">Membrane</keyword>
<dbReference type="InterPro" id="IPR004761">
    <property type="entry name" value="Spore_GerAB"/>
</dbReference>
<gene>
    <name evidence="9" type="ORF">A8709_15360</name>
</gene>
<name>A0A1C1A4H2_9BACL</name>
<evidence type="ECO:0000256" key="7">
    <source>
        <dbReference type="ARBA" id="ARBA00023136"/>
    </source>
</evidence>
<evidence type="ECO:0000256" key="1">
    <source>
        <dbReference type="ARBA" id="ARBA00004141"/>
    </source>
</evidence>
<dbReference type="PANTHER" id="PTHR34975">
    <property type="entry name" value="SPORE GERMINATION PROTEIN A2"/>
    <property type="match status" value="1"/>
</dbReference>
<evidence type="ECO:0000256" key="8">
    <source>
        <dbReference type="SAM" id="Phobius"/>
    </source>
</evidence>
<comment type="similarity">
    <text evidence="2">Belongs to the amino acid-polyamine-organocation (APC) superfamily. Spore germination protein (SGP) (TC 2.A.3.9) family.</text>
</comment>
<feature type="transmembrane region" description="Helical" evidence="8">
    <location>
        <begin position="247"/>
        <end position="265"/>
    </location>
</feature>
<comment type="caution">
    <text evidence="9">The sequence shown here is derived from an EMBL/GenBank/DDBJ whole genome shotgun (WGS) entry which is preliminary data.</text>
</comment>
<dbReference type="Gene3D" id="1.20.1740.10">
    <property type="entry name" value="Amino acid/polyamine transporter I"/>
    <property type="match status" value="1"/>
</dbReference>
<organism evidence="9 10">
    <name type="scientific">Paenibacillus pectinilyticus</name>
    <dbReference type="NCBI Taxonomy" id="512399"/>
    <lineage>
        <taxon>Bacteria</taxon>
        <taxon>Bacillati</taxon>
        <taxon>Bacillota</taxon>
        <taxon>Bacilli</taxon>
        <taxon>Bacillales</taxon>
        <taxon>Paenibacillaceae</taxon>
        <taxon>Paenibacillus</taxon>
    </lineage>
</organism>
<reference evidence="10" key="1">
    <citation type="submission" date="2016-05" db="EMBL/GenBank/DDBJ databases">
        <title>Paenibacillus oryzae. sp. nov., isolated from the rice root.</title>
        <authorList>
            <person name="Zhang J."/>
            <person name="Zhang X."/>
        </authorList>
    </citation>
    <scope>NUCLEOTIDE SEQUENCE [LARGE SCALE GENOMIC DNA]</scope>
    <source>
        <strain evidence="10">KCTC13222</strain>
    </source>
</reference>
<keyword evidence="10" id="KW-1185">Reference proteome</keyword>
<evidence type="ECO:0000256" key="2">
    <source>
        <dbReference type="ARBA" id="ARBA00007998"/>
    </source>
</evidence>
<feature type="transmembrane region" description="Helical" evidence="8">
    <location>
        <begin position="159"/>
        <end position="179"/>
    </location>
</feature>
<feature type="transmembrane region" description="Helical" evidence="8">
    <location>
        <begin position="55"/>
        <end position="80"/>
    </location>
</feature>
<keyword evidence="4" id="KW-0309">Germination</keyword>
<keyword evidence="3" id="KW-0813">Transport</keyword>
<dbReference type="EMBL" id="LYPC01000014">
    <property type="protein sequence ID" value="OCT15454.1"/>
    <property type="molecule type" value="Genomic_DNA"/>
</dbReference>